<evidence type="ECO:0000313" key="2">
    <source>
        <dbReference type="EMBL" id="KAF4372240.1"/>
    </source>
</evidence>
<keyword evidence="1" id="KW-1133">Transmembrane helix</keyword>
<gene>
    <name evidence="3" type="ORF">G4B88_004551</name>
    <name evidence="2" type="ORF">G4B88_006984</name>
</gene>
<proteinExistence type="predicted"/>
<accession>A0A7J6FQY6</accession>
<dbReference type="Proteomes" id="UP000583929">
    <property type="component" value="Unassembled WGS sequence"/>
</dbReference>
<reference evidence="2 4" key="1">
    <citation type="journal article" date="2020" name="bioRxiv">
        <title>Sequence and annotation of 42 cannabis genomes reveals extensive copy number variation in cannabinoid synthesis and pathogen resistance genes.</title>
        <authorList>
            <person name="Mckernan K.J."/>
            <person name="Helbert Y."/>
            <person name="Kane L.T."/>
            <person name="Ebling H."/>
            <person name="Zhang L."/>
            <person name="Liu B."/>
            <person name="Eaton Z."/>
            <person name="Mclaughlin S."/>
            <person name="Kingan S."/>
            <person name="Baybayan P."/>
            <person name="Concepcion G."/>
            <person name="Jordan M."/>
            <person name="Riva A."/>
            <person name="Barbazuk W."/>
            <person name="Harkins T."/>
        </authorList>
    </citation>
    <scope>NUCLEOTIDE SEQUENCE [LARGE SCALE GENOMIC DNA]</scope>
    <source>
        <strain evidence="4">cv. Jamaican Lion 4</strain>
        <strain evidence="2">Father</strain>
        <tissue evidence="2">Leaf</tissue>
    </source>
</reference>
<evidence type="ECO:0000313" key="4">
    <source>
        <dbReference type="Proteomes" id="UP000583929"/>
    </source>
</evidence>
<keyword evidence="1" id="KW-0472">Membrane</keyword>
<dbReference type="EMBL" id="JAATIQ010000188">
    <property type="protein sequence ID" value="KAF4372240.1"/>
    <property type="molecule type" value="Genomic_DNA"/>
</dbReference>
<dbReference type="InterPro" id="IPR004158">
    <property type="entry name" value="DUF247_pln"/>
</dbReference>
<keyword evidence="1" id="KW-0812">Transmembrane</keyword>
<dbReference type="PANTHER" id="PTHR31170">
    <property type="entry name" value="BNAC04G53230D PROTEIN"/>
    <property type="match status" value="1"/>
</dbReference>
<dbReference type="Pfam" id="PF03140">
    <property type="entry name" value="DUF247"/>
    <property type="match status" value="1"/>
</dbReference>
<comment type="caution">
    <text evidence="2">The sequence shown here is derived from an EMBL/GenBank/DDBJ whole genome shotgun (WGS) entry which is preliminary data.</text>
</comment>
<dbReference type="EMBL" id="JAATIQ010000140">
    <property type="protein sequence ID" value="KAF4377944.1"/>
    <property type="molecule type" value="Genomic_DNA"/>
</dbReference>
<protein>
    <submittedName>
        <fullName evidence="2">Uncharacterized protein</fullName>
    </submittedName>
</protein>
<name>A0A7J6FQY6_CANSA</name>
<dbReference type="AlphaFoldDB" id="A0A7J6FQY6"/>
<dbReference type="PANTHER" id="PTHR31170:SF25">
    <property type="entry name" value="BNAA09G04570D PROTEIN"/>
    <property type="match status" value="1"/>
</dbReference>
<evidence type="ECO:0000256" key="1">
    <source>
        <dbReference type="SAM" id="Phobius"/>
    </source>
</evidence>
<feature type="transmembrane region" description="Helical" evidence="1">
    <location>
        <begin position="404"/>
        <end position="425"/>
    </location>
</feature>
<sequence>MFRDIDEKAYTPQLVSIGPFHYGEKSLEGMQSHKENYYFKKFLDRTEKSEDDLSNFIKQRFDVEILPKYAGFIELDLNEFVHIILIDACFIFELLCSCWKKDEMDNDYILRTPLFFGTIKLDLMMLENQIPFFFLDELYEFSRPLNYPPTPSSNPNPTPSCDLKLEISSSDDHVVPSFMNLSLCFFGLNFNTFLDKTAVKHFTDLHRRSWIPIKEDYYYSKTIDNNKENVTTTLFYATKLDQAGIDFAPPPPKQDAVVKVYLHERWYTKFLPFLSSCKLQLPVLKIQDNTQNIMRNIIAMEQCLPDSGKKTPFCNYVSLINKLINTEEDVALLIEKNVIENHLGSTICATDMINNLCQNMTLATFMYSKEYYDINKFYNVWYNRAKATLIRIYFNDVWTTSSTFVAVMIVIFTTISTIDSIWSLLEK</sequence>
<organism evidence="2 4">
    <name type="scientific">Cannabis sativa</name>
    <name type="common">Hemp</name>
    <name type="synonym">Marijuana</name>
    <dbReference type="NCBI Taxonomy" id="3483"/>
    <lineage>
        <taxon>Eukaryota</taxon>
        <taxon>Viridiplantae</taxon>
        <taxon>Streptophyta</taxon>
        <taxon>Embryophyta</taxon>
        <taxon>Tracheophyta</taxon>
        <taxon>Spermatophyta</taxon>
        <taxon>Magnoliopsida</taxon>
        <taxon>eudicotyledons</taxon>
        <taxon>Gunneridae</taxon>
        <taxon>Pentapetalae</taxon>
        <taxon>rosids</taxon>
        <taxon>fabids</taxon>
        <taxon>Rosales</taxon>
        <taxon>Cannabaceae</taxon>
        <taxon>Cannabis</taxon>
    </lineage>
</organism>
<keyword evidence="4" id="KW-1185">Reference proteome</keyword>
<evidence type="ECO:0000313" key="3">
    <source>
        <dbReference type="EMBL" id="KAF4377944.1"/>
    </source>
</evidence>